<reference evidence="1 2" key="1">
    <citation type="submission" date="2014-09" db="EMBL/GenBank/DDBJ databases">
        <title>Whole genome shotgun sequence of Escherichia vulneris NBRC 102420.</title>
        <authorList>
            <person name="Yoshida Y."/>
            <person name="Hosoyama A."/>
            <person name="Tsuchikane K."/>
            <person name="Ohji S."/>
            <person name="Ichikawa N."/>
            <person name="Kimura A."/>
            <person name="Yamazoe A."/>
            <person name="Ezaki T."/>
            <person name="Fujita N."/>
        </authorList>
    </citation>
    <scope>NUCLEOTIDE SEQUENCE [LARGE SCALE GENOMIC DNA]</scope>
    <source>
        <strain evidence="1 2">NBRC 102420</strain>
    </source>
</reference>
<proteinExistence type="predicted"/>
<gene>
    <name evidence="1" type="ORF">EV102420_36_00330</name>
</gene>
<protein>
    <submittedName>
        <fullName evidence="1">Uncharacterized protein</fullName>
    </submittedName>
</protein>
<evidence type="ECO:0000313" key="2">
    <source>
        <dbReference type="Proteomes" id="UP000029462"/>
    </source>
</evidence>
<dbReference type="AlphaFoldDB" id="A0A090V862"/>
<accession>A0A090V862</accession>
<organism evidence="1 2">
    <name type="scientific">Pseudescherichia vulneris NBRC 102420</name>
    <dbReference type="NCBI Taxonomy" id="1115515"/>
    <lineage>
        <taxon>Bacteria</taxon>
        <taxon>Pseudomonadati</taxon>
        <taxon>Pseudomonadota</taxon>
        <taxon>Gammaproteobacteria</taxon>
        <taxon>Enterobacterales</taxon>
        <taxon>Enterobacteriaceae</taxon>
        <taxon>Pseudescherichia</taxon>
    </lineage>
</organism>
<dbReference type="Proteomes" id="UP000029462">
    <property type="component" value="Unassembled WGS sequence"/>
</dbReference>
<dbReference type="STRING" id="1115515.EV102420_36_00330"/>
<dbReference type="EMBL" id="BBMZ01000036">
    <property type="protein sequence ID" value="GAL60358.1"/>
    <property type="molecule type" value="Genomic_DNA"/>
</dbReference>
<comment type="caution">
    <text evidence="1">The sequence shown here is derived from an EMBL/GenBank/DDBJ whole genome shotgun (WGS) entry which is preliminary data.</text>
</comment>
<dbReference type="eggNOG" id="COG3209">
    <property type="taxonomic scope" value="Bacteria"/>
</dbReference>
<evidence type="ECO:0000313" key="1">
    <source>
        <dbReference type="EMBL" id="GAL60358.1"/>
    </source>
</evidence>
<sequence>MDPWGLKARCAPTKANDHNQAAFGRQWQGRGIYEGRDSWSNVMLKEGDIVYGGVPGQSGFYFDKATLDAAGGSREKLWKSLQVLPHPTYRYRGKIQAYRVKREAMVGTGIALSQDPLKGFGSGGGTQFFLSNYKTVLEPIGDAFGLGL</sequence>
<name>A0A090V862_PSEVU</name>
<keyword evidence="2" id="KW-1185">Reference proteome</keyword>